<dbReference type="Pfam" id="PF06240">
    <property type="entry name" value="COXG"/>
    <property type="match status" value="1"/>
</dbReference>
<keyword evidence="2" id="KW-1185">Reference proteome</keyword>
<dbReference type="EMBL" id="JAUSZT010000003">
    <property type="protein sequence ID" value="MDQ0997747.1"/>
    <property type="molecule type" value="Genomic_DNA"/>
</dbReference>
<dbReference type="Gene3D" id="3.30.530.20">
    <property type="match status" value="1"/>
</dbReference>
<proteinExistence type="predicted"/>
<dbReference type="SUPFAM" id="SSF55961">
    <property type="entry name" value="Bet v1-like"/>
    <property type="match status" value="1"/>
</dbReference>
<dbReference type="PANTHER" id="PTHR38588:SF1">
    <property type="entry name" value="BLL0334 PROTEIN"/>
    <property type="match status" value="1"/>
</dbReference>
<gene>
    <name evidence="1" type="ORF">QFZ34_002929</name>
</gene>
<protein>
    <submittedName>
        <fullName evidence="1">Carbon monoxide dehydrogenase subunit G</fullName>
    </submittedName>
</protein>
<accession>A0ABU0SAH3</accession>
<dbReference type="Proteomes" id="UP001237780">
    <property type="component" value="Unassembled WGS sequence"/>
</dbReference>
<comment type="caution">
    <text evidence="1">The sequence shown here is derived from an EMBL/GenBank/DDBJ whole genome shotgun (WGS) entry which is preliminary data.</text>
</comment>
<dbReference type="RefSeq" id="WP_115054748.1">
    <property type="nucleotide sequence ID" value="NZ_JAUSZT010000003.1"/>
</dbReference>
<name>A0ABU0SAH3_9HYPH</name>
<sequence length="147" mass="15554">MDLTGEERIAANRATVWNALNNPDILKACIPGCEQLEWVSETELEATLAVRLGVIKPRFSGAIYLSNLNPPFSYTISCEGKGSIAGIAKGGADVALVEDGNETRLIYTVNAQVGGKIAKFGSGLIASTASKIATRFFEKFNEAVSAA</sequence>
<dbReference type="InterPro" id="IPR010419">
    <property type="entry name" value="CO_DH_gsu"/>
</dbReference>
<dbReference type="PANTHER" id="PTHR38588">
    <property type="entry name" value="BLL0334 PROTEIN"/>
    <property type="match status" value="1"/>
</dbReference>
<dbReference type="CDD" id="cd05018">
    <property type="entry name" value="CoxG"/>
    <property type="match status" value="1"/>
</dbReference>
<dbReference type="InterPro" id="IPR023393">
    <property type="entry name" value="START-like_dom_sf"/>
</dbReference>
<organism evidence="1 2">
    <name type="scientific">Phyllobacterium ifriqiyense</name>
    <dbReference type="NCBI Taxonomy" id="314238"/>
    <lineage>
        <taxon>Bacteria</taxon>
        <taxon>Pseudomonadati</taxon>
        <taxon>Pseudomonadota</taxon>
        <taxon>Alphaproteobacteria</taxon>
        <taxon>Hyphomicrobiales</taxon>
        <taxon>Phyllobacteriaceae</taxon>
        <taxon>Phyllobacterium</taxon>
    </lineage>
</organism>
<reference evidence="1 2" key="1">
    <citation type="submission" date="2023-07" db="EMBL/GenBank/DDBJ databases">
        <title>Comparative genomics of wheat-associated soil bacteria to identify genetic determinants of phenazine resistance.</title>
        <authorList>
            <person name="Mouncey N."/>
        </authorList>
    </citation>
    <scope>NUCLEOTIDE SEQUENCE [LARGE SCALE GENOMIC DNA]</scope>
    <source>
        <strain evidence="1 2">W4I11</strain>
    </source>
</reference>
<evidence type="ECO:0000313" key="2">
    <source>
        <dbReference type="Proteomes" id="UP001237780"/>
    </source>
</evidence>
<evidence type="ECO:0000313" key="1">
    <source>
        <dbReference type="EMBL" id="MDQ0997747.1"/>
    </source>
</evidence>